<dbReference type="InterPro" id="IPR044563">
    <property type="entry name" value="Sgt1-like"/>
</dbReference>
<gene>
    <name evidence="4" type="ORF">FA14DRAFT_87484</name>
</gene>
<dbReference type="Pfam" id="PF05002">
    <property type="entry name" value="SGS"/>
    <property type="match status" value="1"/>
</dbReference>
<dbReference type="InParanoid" id="A0A316V457"/>
<evidence type="ECO:0000259" key="2">
    <source>
        <dbReference type="PROSITE" id="PS51048"/>
    </source>
</evidence>
<sequence length="212" mass="23047">MTTSTESISSPRFDFFQTATQVIVSVYVKGCSQDDVQLDTDDHSLRLTINAPTKASLVIAPLFGPIDTSNSGVTTLPSKVEISLQKLQPGIQWPSLQGSDAGGSTTSTTVASTSTPNPTSRTRSKWDSFKDEEEEDGQNKTTGNETGKSTKDEASIDDFFKQLYANADDDTRKAMMKSYQESGGTALSTNWEEVKKGTVKSQPPKGMEARKW</sequence>
<evidence type="ECO:0000313" key="5">
    <source>
        <dbReference type="Proteomes" id="UP000245771"/>
    </source>
</evidence>
<dbReference type="Pfam" id="PF04969">
    <property type="entry name" value="CS"/>
    <property type="match status" value="1"/>
</dbReference>
<dbReference type="OrthoDB" id="1898560at2759"/>
<feature type="region of interest" description="Disordered" evidence="1">
    <location>
        <begin position="182"/>
        <end position="212"/>
    </location>
</feature>
<dbReference type="FunCoup" id="A0A316V457">
    <property type="interactions" value="502"/>
</dbReference>
<keyword evidence="5" id="KW-1185">Reference proteome</keyword>
<feature type="domain" description="CS" evidence="3">
    <location>
        <begin position="8"/>
        <end position="97"/>
    </location>
</feature>
<dbReference type="EMBL" id="KZ819606">
    <property type="protein sequence ID" value="PWN32339.1"/>
    <property type="molecule type" value="Genomic_DNA"/>
</dbReference>
<evidence type="ECO:0000259" key="3">
    <source>
        <dbReference type="PROSITE" id="PS51203"/>
    </source>
</evidence>
<proteinExistence type="predicted"/>
<feature type="region of interest" description="Disordered" evidence="1">
    <location>
        <begin position="93"/>
        <end position="155"/>
    </location>
</feature>
<feature type="domain" description="SGS" evidence="2">
    <location>
        <begin position="114"/>
        <end position="212"/>
    </location>
</feature>
<accession>A0A316V457</accession>
<dbReference type="RefSeq" id="XP_025352641.1">
    <property type="nucleotide sequence ID" value="XM_025503018.1"/>
</dbReference>
<dbReference type="CDD" id="cd06466">
    <property type="entry name" value="p23_CS_SGT1_like"/>
    <property type="match status" value="1"/>
</dbReference>
<dbReference type="PROSITE" id="PS51203">
    <property type="entry name" value="CS"/>
    <property type="match status" value="1"/>
</dbReference>
<feature type="compositionally biased region" description="Polar residues" evidence="1">
    <location>
        <begin position="182"/>
        <end position="191"/>
    </location>
</feature>
<protein>
    <submittedName>
        <fullName evidence="4">SGS-domain-containing protein</fullName>
    </submittedName>
</protein>
<dbReference type="AlphaFoldDB" id="A0A316V457"/>
<reference evidence="4 5" key="1">
    <citation type="journal article" date="2018" name="Mol. Biol. Evol.">
        <title>Broad Genomic Sampling Reveals a Smut Pathogenic Ancestry of the Fungal Clade Ustilaginomycotina.</title>
        <authorList>
            <person name="Kijpornyongpan T."/>
            <person name="Mondo S.J."/>
            <person name="Barry K."/>
            <person name="Sandor L."/>
            <person name="Lee J."/>
            <person name="Lipzen A."/>
            <person name="Pangilinan J."/>
            <person name="LaButti K."/>
            <person name="Hainaut M."/>
            <person name="Henrissat B."/>
            <person name="Grigoriev I.V."/>
            <person name="Spatafora J.W."/>
            <person name="Aime M.C."/>
        </authorList>
    </citation>
    <scope>NUCLEOTIDE SEQUENCE [LARGE SCALE GENOMIC DNA]</scope>
    <source>
        <strain evidence="4 5">MCA 3882</strain>
    </source>
</reference>
<evidence type="ECO:0000313" key="4">
    <source>
        <dbReference type="EMBL" id="PWN32339.1"/>
    </source>
</evidence>
<dbReference type="InterPro" id="IPR008978">
    <property type="entry name" value="HSP20-like_chaperone"/>
</dbReference>
<dbReference type="Gene3D" id="2.60.40.790">
    <property type="match status" value="1"/>
</dbReference>
<dbReference type="SUPFAM" id="SSF49764">
    <property type="entry name" value="HSP20-like chaperones"/>
    <property type="match status" value="1"/>
</dbReference>
<dbReference type="Proteomes" id="UP000245771">
    <property type="component" value="Unassembled WGS sequence"/>
</dbReference>
<organism evidence="4 5">
    <name type="scientific">Meira miltonrushii</name>
    <dbReference type="NCBI Taxonomy" id="1280837"/>
    <lineage>
        <taxon>Eukaryota</taxon>
        <taxon>Fungi</taxon>
        <taxon>Dikarya</taxon>
        <taxon>Basidiomycota</taxon>
        <taxon>Ustilaginomycotina</taxon>
        <taxon>Exobasidiomycetes</taxon>
        <taxon>Exobasidiales</taxon>
        <taxon>Brachybasidiaceae</taxon>
        <taxon>Meira</taxon>
    </lineage>
</organism>
<dbReference type="PANTHER" id="PTHR45862">
    <property type="entry name" value="PROTEIN SGT1 HOMOLOG"/>
    <property type="match status" value="1"/>
</dbReference>
<name>A0A316V457_9BASI</name>
<dbReference type="PROSITE" id="PS51048">
    <property type="entry name" value="SGS"/>
    <property type="match status" value="1"/>
</dbReference>
<dbReference type="InterPro" id="IPR007699">
    <property type="entry name" value="SGS_dom"/>
</dbReference>
<evidence type="ECO:0000256" key="1">
    <source>
        <dbReference type="SAM" id="MobiDB-lite"/>
    </source>
</evidence>
<dbReference type="STRING" id="1280837.A0A316V457"/>
<dbReference type="GO" id="GO:0051087">
    <property type="term" value="F:protein-folding chaperone binding"/>
    <property type="evidence" value="ECO:0007669"/>
    <property type="project" value="InterPro"/>
</dbReference>
<dbReference type="InterPro" id="IPR007052">
    <property type="entry name" value="CS_dom"/>
</dbReference>
<dbReference type="GeneID" id="37024799"/>
<feature type="compositionally biased region" description="Low complexity" evidence="1">
    <location>
        <begin position="104"/>
        <end position="121"/>
    </location>
</feature>